<keyword evidence="7" id="KW-0408">Iron</keyword>
<dbReference type="NCBIfam" id="TIGR02968">
    <property type="entry name" value="succ_dehyd_anc"/>
    <property type="match status" value="1"/>
</dbReference>
<dbReference type="PIRSF" id="PIRSF000169">
    <property type="entry name" value="SDH_D"/>
    <property type="match status" value="1"/>
</dbReference>
<feature type="binding site" evidence="6">
    <location>
        <position position="82"/>
    </location>
    <ligand>
        <name>a ubiquinone</name>
        <dbReference type="ChEBI" id="CHEBI:16389"/>
    </ligand>
</feature>
<keyword evidence="5" id="KW-0813">Transport</keyword>
<protein>
    <recommendedName>
        <fullName evidence="5">Succinate dehydrogenase hydrophobic membrane anchor subunit</fullName>
    </recommendedName>
</protein>
<dbReference type="Gene3D" id="1.20.1300.10">
    <property type="entry name" value="Fumarate reductase/succinate dehydrogenase, transmembrane subunit"/>
    <property type="match status" value="1"/>
</dbReference>
<evidence type="ECO:0000256" key="5">
    <source>
        <dbReference type="PIRNR" id="PIRNR000169"/>
    </source>
</evidence>
<keyword evidence="5 8" id="KW-0472">Membrane</keyword>
<feature type="transmembrane region" description="Helical" evidence="8">
    <location>
        <begin position="58"/>
        <end position="79"/>
    </location>
</feature>
<dbReference type="EMBL" id="SMGD01000018">
    <property type="protein sequence ID" value="TCK46582.1"/>
    <property type="molecule type" value="Genomic_DNA"/>
</dbReference>
<gene>
    <name evidence="9" type="ORF">EV690_3533</name>
</gene>
<dbReference type="RefSeq" id="WP_131914266.1">
    <property type="nucleotide sequence ID" value="NZ_OU594967.1"/>
</dbReference>
<comment type="caution">
    <text evidence="9">The sequence shown here is derived from an EMBL/GenBank/DDBJ whole genome shotgun (WGS) entry which is preliminary data.</text>
</comment>
<dbReference type="OrthoDB" id="5612767at2"/>
<keyword evidence="7" id="KW-0479">Metal-binding</keyword>
<evidence type="ECO:0000256" key="8">
    <source>
        <dbReference type="SAM" id="Phobius"/>
    </source>
</evidence>
<evidence type="ECO:0000256" key="2">
    <source>
        <dbReference type="ARBA" id="ARBA00004141"/>
    </source>
</evidence>
<dbReference type="SUPFAM" id="SSF81343">
    <property type="entry name" value="Fumarate reductase respiratory complex transmembrane subunits"/>
    <property type="match status" value="1"/>
</dbReference>
<dbReference type="GO" id="GO:0046872">
    <property type="term" value="F:metal ion binding"/>
    <property type="evidence" value="ECO:0007669"/>
    <property type="project" value="UniProtKB-KW"/>
</dbReference>
<organism evidence="9 10">
    <name type="scientific">Celerinatantimonas diazotrophica</name>
    <dbReference type="NCBI Taxonomy" id="412034"/>
    <lineage>
        <taxon>Bacteria</taxon>
        <taxon>Pseudomonadati</taxon>
        <taxon>Pseudomonadota</taxon>
        <taxon>Gammaproteobacteria</taxon>
        <taxon>Celerinatantimonadaceae</taxon>
        <taxon>Celerinatantimonas</taxon>
    </lineage>
</organism>
<dbReference type="CDD" id="cd03494">
    <property type="entry name" value="SQR_TypeC_SdhD"/>
    <property type="match status" value="1"/>
</dbReference>
<evidence type="ECO:0000313" key="10">
    <source>
        <dbReference type="Proteomes" id="UP000295565"/>
    </source>
</evidence>
<dbReference type="GO" id="GO:0006099">
    <property type="term" value="P:tricarboxylic acid cycle"/>
    <property type="evidence" value="ECO:0007669"/>
    <property type="project" value="UniProtKB-UniRule"/>
</dbReference>
<keyword evidence="7" id="KW-0349">Heme</keyword>
<dbReference type="Proteomes" id="UP000295565">
    <property type="component" value="Unassembled WGS sequence"/>
</dbReference>
<accession>A0A4R1J7X1</accession>
<keyword evidence="5" id="KW-0816">Tricarboxylic acid cycle</keyword>
<keyword evidence="3 8" id="KW-0812">Transmembrane</keyword>
<comment type="cofactor">
    <cofactor evidence="7">
        <name>heme</name>
        <dbReference type="ChEBI" id="CHEBI:30413"/>
    </cofactor>
    <text evidence="7">The heme is bound between the two transmembrane subunits.</text>
</comment>
<dbReference type="GO" id="GO:0017004">
    <property type="term" value="P:cytochrome complex assembly"/>
    <property type="evidence" value="ECO:0007669"/>
    <property type="project" value="TreeGrafter"/>
</dbReference>
<feature type="transmembrane region" description="Helical" evidence="8">
    <location>
        <begin position="17"/>
        <end position="38"/>
    </location>
</feature>
<keyword evidence="5" id="KW-1003">Cell membrane</keyword>
<dbReference type="UniPathway" id="UPA00223"/>
<evidence type="ECO:0000256" key="4">
    <source>
        <dbReference type="ARBA" id="ARBA00022989"/>
    </source>
</evidence>
<dbReference type="GO" id="GO:0005886">
    <property type="term" value="C:plasma membrane"/>
    <property type="evidence" value="ECO:0007669"/>
    <property type="project" value="UniProtKB-SubCell"/>
</dbReference>
<feature type="transmembrane region" description="Helical" evidence="8">
    <location>
        <begin position="91"/>
        <end position="112"/>
    </location>
</feature>
<sequence>MVNNAATLGRSGTHSYLLVRASAIVLALYFIYLVSFIASHNLSYDVWLGFFGQISTKAFTLLALVCMLVHAWIGLWGVLSDYVHHTYWRMFLQGVLNLVALFYVAAGVVILWSV</sequence>
<comment type="subcellular location">
    <subcellularLocation>
        <location evidence="5">Cell inner membrane</location>
        <topology evidence="5">Multi-pass membrane protein</topology>
    </subcellularLocation>
    <subcellularLocation>
        <location evidence="2">Membrane</location>
        <topology evidence="2">Multi-pass membrane protein</topology>
    </subcellularLocation>
</comment>
<evidence type="ECO:0000256" key="3">
    <source>
        <dbReference type="ARBA" id="ARBA00022692"/>
    </source>
</evidence>
<proteinExistence type="predicted"/>
<evidence type="ECO:0000256" key="1">
    <source>
        <dbReference type="ARBA" id="ARBA00004050"/>
    </source>
</evidence>
<evidence type="ECO:0000256" key="6">
    <source>
        <dbReference type="PIRSR" id="PIRSR000169-1"/>
    </source>
</evidence>
<dbReference type="GO" id="GO:0009055">
    <property type="term" value="F:electron transfer activity"/>
    <property type="evidence" value="ECO:0007669"/>
    <property type="project" value="TreeGrafter"/>
</dbReference>
<keyword evidence="10" id="KW-1185">Reference proteome</keyword>
<keyword evidence="5" id="KW-0997">Cell inner membrane</keyword>
<evidence type="ECO:0000256" key="7">
    <source>
        <dbReference type="PIRSR" id="PIRSR000169-2"/>
    </source>
</evidence>
<dbReference type="GO" id="GO:0020037">
    <property type="term" value="F:heme binding"/>
    <property type="evidence" value="ECO:0007669"/>
    <property type="project" value="InterPro"/>
</dbReference>
<dbReference type="InterPro" id="IPR014312">
    <property type="entry name" value="Succ_DH_anchor"/>
</dbReference>
<evidence type="ECO:0000313" key="9">
    <source>
        <dbReference type="EMBL" id="TCK46582.1"/>
    </source>
</evidence>
<dbReference type="PANTHER" id="PTHR38689">
    <property type="entry name" value="SUCCINATE DEHYDROGENASE HYDROPHOBIC MEMBRANE ANCHOR SUBUNIT"/>
    <property type="match status" value="1"/>
</dbReference>
<comment type="function">
    <text evidence="1 5">Membrane-anchoring subunit of succinate dehydrogenase (SDH).</text>
</comment>
<comment type="pathway">
    <text evidence="5">Carbohydrate metabolism; tricarboxylic acid cycle.</text>
</comment>
<reference evidence="9 10" key="1">
    <citation type="submission" date="2019-03" db="EMBL/GenBank/DDBJ databases">
        <title>Genomic Encyclopedia of Type Strains, Phase IV (KMG-IV): sequencing the most valuable type-strain genomes for metagenomic binning, comparative biology and taxonomic classification.</title>
        <authorList>
            <person name="Goeker M."/>
        </authorList>
    </citation>
    <scope>NUCLEOTIDE SEQUENCE [LARGE SCALE GENOMIC DNA]</scope>
    <source>
        <strain evidence="9 10">DSM 18577</strain>
    </source>
</reference>
<keyword evidence="5" id="KW-0249">Electron transport</keyword>
<dbReference type="PANTHER" id="PTHR38689:SF1">
    <property type="entry name" value="SUCCINATE DEHYDROGENASE HYDROPHOBIC MEMBRANE ANCHOR SUBUNIT"/>
    <property type="match status" value="1"/>
</dbReference>
<keyword evidence="4 8" id="KW-1133">Transmembrane helix</keyword>
<name>A0A4R1J7X1_9GAMM</name>
<dbReference type="InterPro" id="IPR034804">
    <property type="entry name" value="SQR/QFR_C/D"/>
</dbReference>
<feature type="binding site" description="axial binding residue" evidence="7">
    <location>
        <position position="70"/>
    </location>
    <ligand>
        <name>heme</name>
        <dbReference type="ChEBI" id="CHEBI:30413"/>
        <note>ligand shared with second transmembrane subunit</note>
    </ligand>
    <ligandPart>
        <name>Fe</name>
        <dbReference type="ChEBI" id="CHEBI:18248"/>
    </ligandPart>
</feature>
<dbReference type="AlphaFoldDB" id="A0A4R1J7X1"/>